<comment type="similarity">
    <text evidence="1">Belongs to the MEMO1 family.</text>
</comment>
<dbReference type="InterPro" id="IPR002737">
    <property type="entry name" value="MEMO1_fam"/>
</dbReference>
<protein>
    <recommendedName>
        <fullName evidence="4">MEMO1 family protein</fullName>
    </recommendedName>
</protein>
<dbReference type="Gene3D" id="3.40.830.10">
    <property type="entry name" value="LigB-like"/>
    <property type="match status" value="1"/>
</dbReference>
<evidence type="ECO:0000313" key="2">
    <source>
        <dbReference type="EMBL" id="EES53436.1"/>
    </source>
</evidence>
<organism evidence="2 3">
    <name type="scientific">Leptospirillum ferrodiazotrophum</name>
    <dbReference type="NCBI Taxonomy" id="412449"/>
    <lineage>
        <taxon>Bacteria</taxon>
        <taxon>Pseudomonadati</taxon>
        <taxon>Nitrospirota</taxon>
        <taxon>Nitrospiria</taxon>
        <taxon>Nitrospirales</taxon>
        <taxon>Nitrospiraceae</taxon>
        <taxon>Leptospirillum</taxon>
    </lineage>
</organism>
<name>C6HV62_9BACT</name>
<gene>
    <name evidence="2" type="ORF">UBAL3_78920026</name>
</gene>
<dbReference type="Proteomes" id="UP000009374">
    <property type="component" value="Unassembled WGS sequence"/>
</dbReference>
<evidence type="ECO:0000256" key="1">
    <source>
        <dbReference type="ARBA" id="ARBA00006315"/>
    </source>
</evidence>
<dbReference type="CDD" id="cd07361">
    <property type="entry name" value="MEMO_like"/>
    <property type="match status" value="1"/>
</dbReference>
<dbReference type="PANTHER" id="PTHR11060:SF0">
    <property type="entry name" value="PROTEIN MEMO1"/>
    <property type="match status" value="1"/>
</dbReference>
<dbReference type="NCBIfam" id="TIGR04336">
    <property type="entry name" value="AmmeMemoSam_B"/>
    <property type="match status" value="1"/>
</dbReference>
<dbReference type="Pfam" id="PF01875">
    <property type="entry name" value="Memo"/>
    <property type="match status" value="1"/>
</dbReference>
<evidence type="ECO:0008006" key="4">
    <source>
        <dbReference type="Google" id="ProtNLM"/>
    </source>
</evidence>
<dbReference type="PANTHER" id="PTHR11060">
    <property type="entry name" value="PROTEIN MEMO1"/>
    <property type="match status" value="1"/>
</dbReference>
<sequence length="269" mass="29312">MTPERPPALAGNFYPEDPLELERRIAALLDSPPPGNLPRLDPDRIRAIVVPHGDLLRAGEVQAIAYRLLQKRKKPPARILLLGPLHTGSSYGIVLPTHPSFRIPTGAFPVDRTTIRQLAAFAETLFSDESHEFEHSLETQLPFLMGIWGGIPIVPVGYSDITAHVLFRVLEPLMNDPETVTICSADFSHYFSAEKAAKIDQTTVSRILSGGEVDRLESCGSIALNALNHLAHQFGTLPSLLTLSHSGASTGETGQVIGYAAIAYTQPRR</sequence>
<dbReference type="EMBL" id="GG693862">
    <property type="protein sequence ID" value="EES53436.1"/>
    <property type="molecule type" value="Genomic_DNA"/>
</dbReference>
<accession>C6HV62</accession>
<reference evidence="2 3" key="1">
    <citation type="journal article" date="2009" name="Appl. Environ. Microbiol.">
        <title>Community genomic and proteomic analyses of chemoautotrophic iron-oxidizing "Leptospirillum rubarum" (Group II) and "Leptospirillum ferrodiazotrophum" (Group III) bacteria in acid mine drainage biofilms.</title>
        <authorList>
            <person name="Goltsman D.S."/>
            <person name="Denef V.J."/>
            <person name="Singer S.W."/>
            <person name="VerBerkmoes N.C."/>
            <person name="Lefsrud M."/>
            <person name="Mueller R.S."/>
            <person name="Dick G.J."/>
            <person name="Sun C.L."/>
            <person name="Wheeler K.E."/>
            <person name="Zemla A."/>
            <person name="Baker B.J."/>
            <person name="Hauser L."/>
            <person name="Land M."/>
            <person name="Shah M.B."/>
            <person name="Thelen M.P."/>
            <person name="Hettich R.L."/>
            <person name="Banfield J.F."/>
        </authorList>
    </citation>
    <scope>NUCLEOTIDE SEQUENCE [LARGE SCALE GENOMIC DNA]</scope>
</reference>
<dbReference type="AlphaFoldDB" id="C6HV62"/>
<evidence type="ECO:0000313" key="3">
    <source>
        <dbReference type="Proteomes" id="UP000009374"/>
    </source>
</evidence>
<keyword evidence="3" id="KW-1185">Reference proteome</keyword>
<proteinExistence type="inferred from homology"/>